<name>A0A2M8QBE8_9CHLR</name>
<dbReference type="EMBL" id="PGTN01000067">
    <property type="protein sequence ID" value="PJF47114.1"/>
    <property type="molecule type" value="Genomic_DNA"/>
</dbReference>
<keyword evidence="2" id="KW-0378">Hydrolase</keyword>
<evidence type="ECO:0000256" key="3">
    <source>
        <dbReference type="ARBA" id="ARBA00022842"/>
    </source>
</evidence>
<dbReference type="InterPro" id="IPR044924">
    <property type="entry name" value="HAD-SF_hydro_IA_REG-2-like_cap"/>
</dbReference>
<dbReference type="SFLD" id="SFLDG01129">
    <property type="entry name" value="C1.5:_HAD__Beta-PGM__Phosphata"/>
    <property type="match status" value="1"/>
</dbReference>
<keyword evidence="3" id="KW-0460">Magnesium</keyword>
<dbReference type="Gene3D" id="3.40.50.1000">
    <property type="entry name" value="HAD superfamily/HAD-like"/>
    <property type="match status" value="1"/>
</dbReference>
<dbReference type="SUPFAM" id="SSF56784">
    <property type="entry name" value="HAD-like"/>
    <property type="match status" value="1"/>
</dbReference>
<dbReference type="GO" id="GO:0044281">
    <property type="term" value="P:small molecule metabolic process"/>
    <property type="evidence" value="ECO:0007669"/>
    <property type="project" value="UniProtKB-ARBA"/>
</dbReference>
<dbReference type="NCBIfam" id="TIGR01549">
    <property type="entry name" value="HAD-SF-IA-v1"/>
    <property type="match status" value="1"/>
</dbReference>
<dbReference type="SFLD" id="SFLDS00003">
    <property type="entry name" value="Haloacid_Dehalogenase"/>
    <property type="match status" value="1"/>
</dbReference>
<evidence type="ECO:0000313" key="4">
    <source>
        <dbReference type="EMBL" id="PJF47114.1"/>
    </source>
</evidence>
<accession>A0A2M8QBE8</accession>
<dbReference type="InterPro" id="IPR036412">
    <property type="entry name" value="HAD-like_sf"/>
</dbReference>
<reference evidence="4 5" key="1">
    <citation type="submission" date="2017-11" db="EMBL/GenBank/DDBJ databases">
        <title>Evolution of Phototrophy in the Chloroflexi Phylum Driven by Horizontal Gene Transfer.</title>
        <authorList>
            <person name="Ward L.M."/>
            <person name="Hemp J."/>
            <person name="Shih P.M."/>
            <person name="Mcglynn S.E."/>
            <person name="Fischer W."/>
        </authorList>
    </citation>
    <scope>NUCLEOTIDE SEQUENCE [LARGE SCALE GENOMIC DNA]</scope>
    <source>
        <strain evidence="4">JP3_7</strain>
    </source>
</reference>
<dbReference type="Gene3D" id="1.10.150.720">
    <property type="entry name" value="Haloacid dehalogenase-like hydrolase"/>
    <property type="match status" value="1"/>
</dbReference>
<proteinExistence type="predicted"/>
<dbReference type="InterPro" id="IPR051400">
    <property type="entry name" value="HAD-like_hydrolase"/>
</dbReference>
<dbReference type="GO" id="GO:0016787">
    <property type="term" value="F:hydrolase activity"/>
    <property type="evidence" value="ECO:0007669"/>
    <property type="project" value="UniProtKB-KW"/>
</dbReference>
<evidence type="ECO:0008006" key="6">
    <source>
        <dbReference type="Google" id="ProtNLM"/>
    </source>
</evidence>
<dbReference type="InterPro" id="IPR023214">
    <property type="entry name" value="HAD_sf"/>
</dbReference>
<dbReference type="Proteomes" id="UP000230790">
    <property type="component" value="Unassembled WGS sequence"/>
</dbReference>
<gene>
    <name evidence="4" type="ORF">CUN48_10370</name>
</gene>
<dbReference type="AlphaFoldDB" id="A0A2M8QBE8"/>
<sequence>MADSPMHTRRYRAVLFDLDGTLRANQPEGFEAFVEYAGRVGIALTEEQIKICEREAHRYWASDRVDADMARYDQRGFWVNYNQILLNAMNVARDCADCAHRIQDLFDGYDPQDVVFADTRPVLQALHDAGYTLGLVSNREEPLEPFAEQYGIRQFFAFMLSAGQAGCYKPDPRIFYRALELAGNVPPSKAVYIGDNFFADVIGALNVGMDAILIDPRNVFERYYTTRVRRLRDVLSLIETRQAESNAR</sequence>
<protein>
    <recommendedName>
        <fullName evidence="6">HAD family hydrolase</fullName>
    </recommendedName>
</protein>
<evidence type="ECO:0000256" key="1">
    <source>
        <dbReference type="ARBA" id="ARBA00001946"/>
    </source>
</evidence>
<comment type="cofactor">
    <cofactor evidence="1">
        <name>Mg(2+)</name>
        <dbReference type="ChEBI" id="CHEBI:18420"/>
    </cofactor>
</comment>
<dbReference type="Pfam" id="PF00702">
    <property type="entry name" value="Hydrolase"/>
    <property type="match status" value="1"/>
</dbReference>
<dbReference type="InterPro" id="IPR006439">
    <property type="entry name" value="HAD-SF_hydro_IA"/>
</dbReference>
<evidence type="ECO:0000256" key="2">
    <source>
        <dbReference type="ARBA" id="ARBA00022801"/>
    </source>
</evidence>
<dbReference type="PANTHER" id="PTHR46470">
    <property type="entry name" value="N-ACYLNEURAMINATE-9-PHOSPHATASE"/>
    <property type="match status" value="1"/>
</dbReference>
<organism evidence="4 5">
    <name type="scientific">Candidatus Thermofonsia Clade 3 bacterium</name>
    <dbReference type="NCBI Taxonomy" id="2364212"/>
    <lineage>
        <taxon>Bacteria</taxon>
        <taxon>Bacillati</taxon>
        <taxon>Chloroflexota</taxon>
        <taxon>Candidatus Thermofontia</taxon>
        <taxon>Candidatus Thermofonsia Clade 3</taxon>
    </lineage>
</organism>
<evidence type="ECO:0000313" key="5">
    <source>
        <dbReference type="Proteomes" id="UP000230790"/>
    </source>
</evidence>
<comment type="caution">
    <text evidence="4">The sequence shown here is derived from an EMBL/GenBank/DDBJ whole genome shotgun (WGS) entry which is preliminary data.</text>
</comment>